<reference evidence="2" key="1">
    <citation type="journal article" date="2020" name="Nature">
        <title>Giant virus diversity and host interactions through global metagenomics.</title>
        <authorList>
            <person name="Schulz F."/>
            <person name="Roux S."/>
            <person name="Paez-Espino D."/>
            <person name="Jungbluth S."/>
            <person name="Walsh D.A."/>
            <person name="Denef V.J."/>
            <person name="McMahon K.D."/>
            <person name="Konstantinidis K.T."/>
            <person name="Eloe-Fadrosh E.A."/>
            <person name="Kyrpides N.C."/>
            <person name="Woyke T."/>
        </authorList>
    </citation>
    <scope>NUCLEOTIDE SEQUENCE</scope>
    <source>
        <strain evidence="2">GVMAG-M-3300023184-120</strain>
    </source>
</reference>
<feature type="region of interest" description="Disordered" evidence="1">
    <location>
        <begin position="828"/>
        <end position="850"/>
    </location>
</feature>
<accession>A0A6C0HJF4</accession>
<protein>
    <submittedName>
        <fullName evidence="2">Uncharacterized protein</fullName>
    </submittedName>
</protein>
<evidence type="ECO:0000313" key="2">
    <source>
        <dbReference type="EMBL" id="QHT80246.1"/>
    </source>
</evidence>
<sequence>MSEVSTQGNTPITRIYSYKQDQNVLTLNNSDPFVNCLEQVHSFIDCCHDQFDPSRMSSFFQTNKSETESLRDLIWFFSFGNTNSTEFYTNGHKFLKTNHIHKLAEALDRTPSNKFGFKIQLPGSSSIDCGYALPELIELPWSAITKIDNPTFATYKYHNYTPANSASAGTELRNIIGSSNSAYILDCGKRLFHENYTTADPNNNIKGKGVSIFSGIIDSSTVNDPVLNIKDCSGAVQKLQFLIPFIDIPAVTTIFMYCTFNDYTKAIDPGTKNPELFLAFLFGDETVGIETKTPIENIRDLSGNFPNQYIVVSGKDIPDLTNVTNYLAGPVQGCFRSLANTFLNITNTNPCYQYEGITNALYANTKLPKTAPLDDIVNFNKIFQIRFKHIGDKTRLMDAVIINSLSEQYSTCSPPIPLCHTGTIDTFSNRYALLGNLNTITPIKKSNLFINDNKIISKEQQDAIEVFKTQEKARCFGEQKELFEKTIEQIKTIEQVKFIISEVKKYIDVFKTNLVKRVKKMGRFSCLTTDYWDVTVGGKLIQNAYTGPDIQLVESMEIILDDILTSLNDILQGTKLSEMKTFFDSQTVPVNYLLFDNELHVLLDALKLFDLFTVCGITISPDKNSLQTTKNIMSIATSVAKAGFFPRGTGGTREKQEGGGYGIESTYYSDDVLINKIFKGHVTLSPDNTFTINDPSKLSKLRVHFIIETIKHKIYEHSDHEPNPVSKPLDALITLITSMETRQVMLEKTEIDKIITEIDSLVSENSNYDTAEVIMQLNEWQQLAIEYEDPPIPNISELNLSQLENKKRFKNNRKFKLVKSTKSLPKPISMRRAKLEREPQSQKKSSHETETFVVTIF</sequence>
<feature type="compositionally biased region" description="Basic and acidic residues" evidence="1">
    <location>
        <begin position="833"/>
        <end position="850"/>
    </location>
</feature>
<evidence type="ECO:0000256" key="1">
    <source>
        <dbReference type="SAM" id="MobiDB-lite"/>
    </source>
</evidence>
<organism evidence="2">
    <name type="scientific">viral metagenome</name>
    <dbReference type="NCBI Taxonomy" id="1070528"/>
    <lineage>
        <taxon>unclassified sequences</taxon>
        <taxon>metagenomes</taxon>
        <taxon>organismal metagenomes</taxon>
    </lineage>
</organism>
<name>A0A6C0HJF4_9ZZZZ</name>
<dbReference type="AlphaFoldDB" id="A0A6C0HJF4"/>
<proteinExistence type="predicted"/>
<dbReference type="EMBL" id="MN739966">
    <property type="protein sequence ID" value="QHT80246.1"/>
    <property type="molecule type" value="Genomic_DNA"/>
</dbReference>